<accession>A0A9Q9IMD2</accession>
<gene>
    <name evidence="1" type="ORF">Daura_19725</name>
</gene>
<sequence length="65" mass="6929">MNGDMGQSFIVGATQPQGTEFRIRVRDADDRLVAGGRVYTFSLPPTCAPRCSAPFTAVTYTTTAG</sequence>
<evidence type="ECO:0000313" key="1">
    <source>
        <dbReference type="EMBL" id="UWZ58201.1"/>
    </source>
</evidence>
<reference evidence="1" key="1">
    <citation type="submission" date="2021-04" db="EMBL/GenBank/DDBJ databases">
        <title>Dactylosporangium aurantiacum NRRL B-8018 full assembly.</title>
        <authorList>
            <person name="Hartkoorn R.C."/>
            <person name="Beaudoing E."/>
            <person name="Hot D."/>
        </authorList>
    </citation>
    <scope>NUCLEOTIDE SEQUENCE</scope>
    <source>
        <strain evidence="1">NRRL B-8018</strain>
    </source>
</reference>
<dbReference type="RefSeq" id="WP_156089803.1">
    <property type="nucleotide sequence ID" value="NZ_CP073767.1"/>
</dbReference>
<dbReference type="KEGG" id="daur:Daura_19725"/>
<name>A0A9Q9IMD2_9ACTN</name>
<dbReference type="AlphaFoldDB" id="A0A9Q9IMD2"/>
<dbReference type="EMBL" id="CP073767">
    <property type="protein sequence ID" value="UWZ58201.1"/>
    <property type="molecule type" value="Genomic_DNA"/>
</dbReference>
<evidence type="ECO:0000313" key="2">
    <source>
        <dbReference type="Proteomes" id="UP001058003"/>
    </source>
</evidence>
<protein>
    <submittedName>
        <fullName evidence="1">Uncharacterized protein</fullName>
    </submittedName>
</protein>
<proteinExistence type="predicted"/>
<organism evidence="1 2">
    <name type="scientific">Dactylosporangium aurantiacum</name>
    <dbReference type="NCBI Taxonomy" id="35754"/>
    <lineage>
        <taxon>Bacteria</taxon>
        <taxon>Bacillati</taxon>
        <taxon>Actinomycetota</taxon>
        <taxon>Actinomycetes</taxon>
        <taxon>Micromonosporales</taxon>
        <taxon>Micromonosporaceae</taxon>
        <taxon>Dactylosporangium</taxon>
    </lineage>
</organism>
<keyword evidence="2" id="KW-1185">Reference proteome</keyword>
<dbReference type="Proteomes" id="UP001058003">
    <property type="component" value="Chromosome"/>
</dbReference>